<feature type="compositionally biased region" description="Basic and acidic residues" evidence="1">
    <location>
        <begin position="108"/>
        <end position="119"/>
    </location>
</feature>
<evidence type="ECO:0000256" key="1">
    <source>
        <dbReference type="SAM" id="MobiDB-lite"/>
    </source>
</evidence>
<dbReference type="Proteomes" id="UP000314294">
    <property type="component" value="Unassembled WGS sequence"/>
</dbReference>
<organism evidence="2 3">
    <name type="scientific">Liparis tanakae</name>
    <name type="common">Tanaka's snailfish</name>
    <dbReference type="NCBI Taxonomy" id="230148"/>
    <lineage>
        <taxon>Eukaryota</taxon>
        <taxon>Metazoa</taxon>
        <taxon>Chordata</taxon>
        <taxon>Craniata</taxon>
        <taxon>Vertebrata</taxon>
        <taxon>Euteleostomi</taxon>
        <taxon>Actinopterygii</taxon>
        <taxon>Neopterygii</taxon>
        <taxon>Teleostei</taxon>
        <taxon>Neoteleostei</taxon>
        <taxon>Acanthomorphata</taxon>
        <taxon>Eupercaria</taxon>
        <taxon>Perciformes</taxon>
        <taxon>Cottioidei</taxon>
        <taxon>Cottales</taxon>
        <taxon>Liparidae</taxon>
        <taxon>Liparis</taxon>
    </lineage>
</organism>
<dbReference type="AlphaFoldDB" id="A0A4Z2G5K2"/>
<accession>A0A4Z2G5K2</accession>
<keyword evidence="3" id="KW-1185">Reference proteome</keyword>
<feature type="compositionally biased region" description="Basic and acidic residues" evidence="1">
    <location>
        <begin position="75"/>
        <end position="85"/>
    </location>
</feature>
<evidence type="ECO:0000313" key="3">
    <source>
        <dbReference type="Proteomes" id="UP000314294"/>
    </source>
</evidence>
<comment type="caution">
    <text evidence="2">The sequence shown here is derived from an EMBL/GenBank/DDBJ whole genome shotgun (WGS) entry which is preliminary data.</text>
</comment>
<feature type="region of interest" description="Disordered" evidence="1">
    <location>
        <begin position="40"/>
        <end position="119"/>
    </location>
</feature>
<evidence type="ECO:0000313" key="2">
    <source>
        <dbReference type="EMBL" id="TNN48856.1"/>
    </source>
</evidence>
<sequence>MSLKNSQRSAVDEEAMVTDETRITRYGKLMALLSTLWEEAPRASGASTNSSWLSGNSTSERREGGSESTLTGVSRPERSSGEANRRVGVAGRLPWPRPSQGRPISSKLDAKEKAEPESSAHRRLAEALVKADQPAENLLAVGVQLLQLLFDQRCVLQRALLDQTLSKHDEPVNALCVQRDLHLETLQAGGRTERGSSSVSHTSMLSLVPSNSSLWLVKY</sequence>
<dbReference type="EMBL" id="SRLO01000679">
    <property type="protein sequence ID" value="TNN48856.1"/>
    <property type="molecule type" value="Genomic_DNA"/>
</dbReference>
<protein>
    <submittedName>
        <fullName evidence="2">Uncharacterized protein</fullName>
    </submittedName>
</protein>
<gene>
    <name evidence="2" type="ORF">EYF80_040932</name>
</gene>
<name>A0A4Z2G5K2_9TELE</name>
<reference evidence="2 3" key="1">
    <citation type="submission" date="2019-03" db="EMBL/GenBank/DDBJ databases">
        <title>First draft genome of Liparis tanakae, snailfish: a comprehensive survey of snailfish specific genes.</title>
        <authorList>
            <person name="Kim W."/>
            <person name="Song I."/>
            <person name="Jeong J.-H."/>
            <person name="Kim D."/>
            <person name="Kim S."/>
            <person name="Ryu S."/>
            <person name="Song J.Y."/>
            <person name="Lee S.K."/>
        </authorList>
    </citation>
    <scope>NUCLEOTIDE SEQUENCE [LARGE SCALE GENOMIC DNA]</scope>
    <source>
        <tissue evidence="2">Muscle</tissue>
    </source>
</reference>
<proteinExistence type="predicted"/>